<dbReference type="GO" id="GO:0016491">
    <property type="term" value="F:oxidoreductase activity"/>
    <property type="evidence" value="ECO:0007669"/>
    <property type="project" value="UniProtKB-KW"/>
</dbReference>
<dbReference type="EC" id="1.-.-.-" evidence="2"/>
<evidence type="ECO:0000256" key="1">
    <source>
        <dbReference type="SAM" id="MobiDB-lite"/>
    </source>
</evidence>
<dbReference type="InterPro" id="IPR024747">
    <property type="entry name" value="Pyridox_Oxase-rel"/>
</dbReference>
<dbReference type="PANTHER" id="PTHR34071:SF2">
    <property type="entry name" value="FLAVIN-NUCLEOTIDE-BINDING PROTEIN"/>
    <property type="match status" value="1"/>
</dbReference>
<feature type="region of interest" description="Disordered" evidence="1">
    <location>
        <begin position="203"/>
        <end position="226"/>
    </location>
</feature>
<sequence length="226" mass="24397">MPPRRRRLDRVTGTLSPTPRSTLGRLRERGATDRAALYDVLDHGLVCHLALVRDGAPVVLPTGYGRIGDTLYVHGSSGARWLREGGVPVCATVTHLDGIVYARSVFHFSMNYRSAVAHGTARLVTEEPERTAALRAIVEHLAPGSWDHTRTPNRRELAATAVLALDLDEASVKIRTGPPGDEPADISPEVWAGVVPLTTTFGTPEPDAHVPADAPVPPHVLTREAR</sequence>
<organism evidence="2 3">
    <name type="scientific">Pseudonocardia lutea</name>
    <dbReference type="NCBI Taxonomy" id="2172015"/>
    <lineage>
        <taxon>Bacteria</taxon>
        <taxon>Bacillati</taxon>
        <taxon>Actinomycetota</taxon>
        <taxon>Actinomycetes</taxon>
        <taxon>Pseudonocardiales</taxon>
        <taxon>Pseudonocardiaceae</taxon>
        <taxon>Pseudonocardia</taxon>
    </lineage>
</organism>
<dbReference type="Proteomes" id="UP001596119">
    <property type="component" value="Unassembled WGS sequence"/>
</dbReference>
<comment type="caution">
    <text evidence="2">The sequence shown here is derived from an EMBL/GenBank/DDBJ whole genome shotgun (WGS) entry which is preliminary data.</text>
</comment>
<accession>A0ABW1I3E5</accession>
<dbReference type="Pfam" id="PF12900">
    <property type="entry name" value="Pyridox_ox_2"/>
    <property type="match status" value="1"/>
</dbReference>
<evidence type="ECO:0000313" key="2">
    <source>
        <dbReference type="EMBL" id="MFC5948158.1"/>
    </source>
</evidence>
<name>A0ABW1I3E5_9PSEU</name>
<keyword evidence="2" id="KW-0560">Oxidoreductase</keyword>
<evidence type="ECO:0000313" key="3">
    <source>
        <dbReference type="Proteomes" id="UP001596119"/>
    </source>
</evidence>
<dbReference type="InterPro" id="IPR012349">
    <property type="entry name" value="Split_barrel_FMN-bd"/>
</dbReference>
<dbReference type="PANTHER" id="PTHR34071">
    <property type="entry name" value="5-NITROIMIDAZOLE ANTIBIOTICS RESISTANCE PROTEIN, NIMA-FAMILY-RELATED PROTEIN-RELATED"/>
    <property type="match status" value="1"/>
</dbReference>
<keyword evidence="3" id="KW-1185">Reference proteome</keyword>
<reference evidence="3" key="1">
    <citation type="journal article" date="2019" name="Int. J. Syst. Evol. Microbiol.">
        <title>The Global Catalogue of Microorganisms (GCM) 10K type strain sequencing project: providing services to taxonomists for standard genome sequencing and annotation.</title>
        <authorList>
            <consortium name="The Broad Institute Genomics Platform"/>
            <consortium name="The Broad Institute Genome Sequencing Center for Infectious Disease"/>
            <person name="Wu L."/>
            <person name="Ma J."/>
        </authorList>
    </citation>
    <scope>NUCLEOTIDE SEQUENCE [LARGE SCALE GENOMIC DNA]</scope>
    <source>
        <strain evidence="3">CGMCC 4.7397</strain>
    </source>
</reference>
<dbReference type="RefSeq" id="WP_379565222.1">
    <property type="nucleotide sequence ID" value="NZ_JBHSQK010000012.1"/>
</dbReference>
<dbReference type="SUPFAM" id="SSF50475">
    <property type="entry name" value="FMN-binding split barrel"/>
    <property type="match status" value="1"/>
</dbReference>
<dbReference type="EMBL" id="JBHSQK010000012">
    <property type="protein sequence ID" value="MFC5948158.1"/>
    <property type="molecule type" value="Genomic_DNA"/>
</dbReference>
<dbReference type="Gene3D" id="2.30.110.10">
    <property type="entry name" value="Electron Transport, Fmn-binding Protein, Chain A"/>
    <property type="match status" value="1"/>
</dbReference>
<proteinExistence type="predicted"/>
<protein>
    <submittedName>
        <fullName evidence="2">Pyridoxamine 5'-phosphate oxidase family protein</fullName>
        <ecNumber evidence="2">1.-.-.-</ecNumber>
    </submittedName>
</protein>
<feature type="region of interest" description="Disordered" evidence="1">
    <location>
        <begin position="1"/>
        <end position="23"/>
    </location>
</feature>
<gene>
    <name evidence="2" type="ORF">ACFQH9_07715</name>
</gene>